<keyword evidence="2" id="KW-1185">Reference proteome</keyword>
<sequence>MPILNRALFYGEKRGNTDRVITVQEIEKAFDDNKEKLSPSTRFSLQEASQNFDGAITRNKTELYRAVTDELKKEFKVLDTVFEGKKVPEREMANLLRNITRDKRQDWEMVVRTELQNKKEEGFINSILQNKSMYSSKREQTRIFRRPNPDACKHCKKLYTTNGTIPRVFTIEEILKNGSNVGKKVSEWQPVIGATHPHCQCVWQVIPDNYEFDDLGNLTIKR</sequence>
<gene>
    <name evidence="1" type="ORF">KQI68_06705</name>
</gene>
<proteinExistence type="predicted"/>
<protein>
    <recommendedName>
        <fullName evidence="3">Phage head morphogenesis domain-containing protein</fullName>
    </recommendedName>
</protein>
<evidence type="ECO:0000313" key="1">
    <source>
        <dbReference type="EMBL" id="MBU5669528.1"/>
    </source>
</evidence>
<dbReference type="Proteomes" id="UP000783742">
    <property type="component" value="Unassembled WGS sequence"/>
</dbReference>
<dbReference type="RefSeq" id="WP_216549360.1">
    <property type="nucleotide sequence ID" value="NZ_JAHLQO010000004.1"/>
</dbReference>
<dbReference type="EMBL" id="JAHLQO010000004">
    <property type="protein sequence ID" value="MBU5669528.1"/>
    <property type="molecule type" value="Genomic_DNA"/>
</dbReference>
<evidence type="ECO:0000313" key="2">
    <source>
        <dbReference type="Proteomes" id="UP000783742"/>
    </source>
</evidence>
<accession>A0ABS6FHL5</accession>
<comment type="caution">
    <text evidence="1">The sequence shown here is derived from an EMBL/GenBank/DDBJ whole genome shotgun (WGS) entry which is preliminary data.</text>
</comment>
<reference evidence="1 2" key="1">
    <citation type="submission" date="2021-06" db="EMBL/GenBank/DDBJ databases">
        <authorList>
            <person name="Sun Q."/>
            <person name="Li D."/>
        </authorList>
    </citation>
    <scope>NUCLEOTIDE SEQUENCE [LARGE SCALE GENOMIC DNA]</scope>
    <source>
        <strain evidence="1 2">MSJ-1</strain>
    </source>
</reference>
<name>A0ABS6FHL5_9FIRM</name>
<evidence type="ECO:0008006" key="3">
    <source>
        <dbReference type="Google" id="ProtNLM"/>
    </source>
</evidence>
<organism evidence="1 2">
    <name type="scientific">Peptoniphilus ovalis</name>
    <dbReference type="NCBI Taxonomy" id="2841503"/>
    <lineage>
        <taxon>Bacteria</taxon>
        <taxon>Bacillati</taxon>
        <taxon>Bacillota</taxon>
        <taxon>Tissierellia</taxon>
        <taxon>Tissierellales</taxon>
        <taxon>Peptoniphilaceae</taxon>
        <taxon>Peptoniphilus</taxon>
    </lineage>
</organism>